<name>A0A9Q0RRV7_BLOTA</name>
<sequence length="513" mass="60109">MDDVERSKSKSNIKFEFKEYSEFNKNHKFSTNIGYCYLKKKWKLCKNNNKNFNLKPKCCQYQPNVSLKREHIKKFAKLKREHINQSLLSLELFRNSNIFKNGSHFISDQSISKQIDNRNNKSQNMECSSINNENNSSSLFLLDDSFEEEYMSLPIAEKSGNKKSLPNNKNGSVVVCETKIQEETCSIDDCTSGLENLYNKLLDKRKDFNLNQEVDKSILHYESNVPEWEELCERVYRFKIEISTNDSQTDNLNLNLCDETNSLLYWQLDDSFNYEFDNTTNEVLYNTQSDELINHENHEVPSSIETSEFAEIERINEQHNFMPNDTTSNDEECHIDSDIFIRQIADRIFALSEQHNGELLKLAILGIELTEQDQLESRNNLAFKTFLLDLCKETTLKTFTFNLCSTEEPTISLLLPLRNQKQPWPTTAQELGDGLIEQMEALQTLGSMNEFESIRTRNQQKPKEVHSPIQMKRFGLMAYCRMQRKLDLLDSILYNEMLQEEHKCKSSHYLMEL</sequence>
<dbReference type="Proteomes" id="UP001142055">
    <property type="component" value="Chromosome 1"/>
</dbReference>
<dbReference type="AlphaFoldDB" id="A0A9Q0RRV7"/>
<keyword evidence="2" id="KW-1185">Reference proteome</keyword>
<protein>
    <submittedName>
        <fullName evidence="1">Uncharacterized protein</fullName>
    </submittedName>
</protein>
<evidence type="ECO:0000313" key="1">
    <source>
        <dbReference type="EMBL" id="KAJ6224035.1"/>
    </source>
</evidence>
<dbReference type="EMBL" id="JAPWDV010000001">
    <property type="protein sequence ID" value="KAJ6224035.1"/>
    <property type="molecule type" value="Genomic_DNA"/>
</dbReference>
<accession>A0A9Q0RRV7</accession>
<gene>
    <name evidence="1" type="ORF">RDWZM_002580</name>
</gene>
<reference evidence="1" key="1">
    <citation type="submission" date="2022-12" db="EMBL/GenBank/DDBJ databases">
        <title>Genome assemblies of Blomia tropicalis.</title>
        <authorList>
            <person name="Cui Y."/>
        </authorList>
    </citation>
    <scope>NUCLEOTIDE SEQUENCE</scope>
    <source>
        <tissue evidence="1">Adult mites</tissue>
    </source>
</reference>
<organism evidence="1 2">
    <name type="scientific">Blomia tropicalis</name>
    <name type="common">Mite</name>
    <dbReference type="NCBI Taxonomy" id="40697"/>
    <lineage>
        <taxon>Eukaryota</taxon>
        <taxon>Metazoa</taxon>
        <taxon>Ecdysozoa</taxon>
        <taxon>Arthropoda</taxon>
        <taxon>Chelicerata</taxon>
        <taxon>Arachnida</taxon>
        <taxon>Acari</taxon>
        <taxon>Acariformes</taxon>
        <taxon>Sarcoptiformes</taxon>
        <taxon>Astigmata</taxon>
        <taxon>Glycyphagoidea</taxon>
        <taxon>Echimyopodidae</taxon>
        <taxon>Blomia</taxon>
    </lineage>
</organism>
<evidence type="ECO:0000313" key="2">
    <source>
        <dbReference type="Proteomes" id="UP001142055"/>
    </source>
</evidence>
<proteinExistence type="predicted"/>
<comment type="caution">
    <text evidence="1">The sequence shown here is derived from an EMBL/GenBank/DDBJ whole genome shotgun (WGS) entry which is preliminary data.</text>
</comment>